<evidence type="ECO:0000313" key="1">
    <source>
        <dbReference type="EMBL" id="KMQ71511.1"/>
    </source>
</evidence>
<proteinExistence type="predicted"/>
<dbReference type="AlphaFoldDB" id="A0A0J7J0B8"/>
<accession>A0A0J7J0B8</accession>
<comment type="caution">
    <text evidence="1">The sequence shown here is derived from an EMBL/GenBank/DDBJ whole genome shotgun (WGS) entry which is preliminary data.</text>
</comment>
<protein>
    <submittedName>
        <fullName evidence="1">Uncharacterized protein</fullName>
    </submittedName>
</protein>
<dbReference type="STRING" id="1304281.ACM44_06710"/>
<evidence type="ECO:0000313" key="2">
    <source>
        <dbReference type="Proteomes" id="UP000035900"/>
    </source>
</evidence>
<reference evidence="1 2" key="1">
    <citation type="journal article" date="2004" name="Int. J. Syst. Evol. Microbiol.">
        <title>Kaistella koreensis gen. nov., sp. nov., a novel member of the Chryseobacterium-Bergeyella-Riemerella branch.</title>
        <authorList>
            <person name="Kim M.K."/>
            <person name="Im W.T."/>
            <person name="Shin Y.K."/>
            <person name="Lim J.H."/>
            <person name="Kim S.H."/>
            <person name="Lee B.C."/>
            <person name="Park M.Y."/>
            <person name="Lee K.Y."/>
            <person name="Lee S.T."/>
        </authorList>
    </citation>
    <scope>NUCLEOTIDE SEQUENCE [LARGE SCALE GENOMIC DNA]</scope>
    <source>
        <strain evidence="1 2">CCUG 49689</strain>
    </source>
</reference>
<dbReference type="EMBL" id="LFNG01000007">
    <property type="protein sequence ID" value="KMQ71511.1"/>
    <property type="molecule type" value="Genomic_DNA"/>
</dbReference>
<dbReference type="RefSeq" id="WP_048499260.1">
    <property type="nucleotide sequence ID" value="NZ_LFNG01000007.1"/>
</dbReference>
<name>A0A0J7J0B8_9FLAO</name>
<dbReference type="OrthoDB" id="1246551at2"/>
<gene>
    <name evidence="1" type="ORF">ACM44_06710</name>
</gene>
<dbReference type="PATRIC" id="fig|1304281.5.peg.1440"/>
<dbReference type="Proteomes" id="UP000035900">
    <property type="component" value="Unassembled WGS sequence"/>
</dbReference>
<keyword evidence="2" id="KW-1185">Reference proteome</keyword>
<sequence>MTIVNIEKSQLELKIAIRKFLDIDCGFCEELFCLQSASALENISLEYTGEKTEVRTDHKYWTENFSDGSYSKLFYHWIDKTKFELEFIECNNHARKNFSKKGDKYIYEIINKEGDFYWILCEIPGQSEILKFKLFIDQWISSRNRFPTL</sequence>
<organism evidence="1 2">
    <name type="scientific">Chryseobacterium koreense CCUG 49689</name>
    <dbReference type="NCBI Taxonomy" id="1304281"/>
    <lineage>
        <taxon>Bacteria</taxon>
        <taxon>Pseudomonadati</taxon>
        <taxon>Bacteroidota</taxon>
        <taxon>Flavobacteriia</taxon>
        <taxon>Flavobacteriales</taxon>
        <taxon>Weeksellaceae</taxon>
        <taxon>Chryseobacterium group</taxon>
        <taxon>Chryseobacterium</taxon>
    </lineage>
</organism>